<reference evidence="1" key="1">
    <citation type="submission" date="2016-02" db="EMBL/GenBank/DDBJ databases">
        <title>Draft Genome Sequence of Sporotomaculum syntrophicum Strain FB, a Syntrophic Benzoate Degrader.</title>
        <authorList>
            <person name="Nobu M.K."/>
            <person name="Narihiro T."/>
            <person name="Qiu Y.-L."/>
            <person name="Ohashi A."/>
            <person name="Liu W.-T."/>
            <person name="Yuji S."/>
        </authorList>
    </citation>
    <scope>NUCLEOTIDE SEQUENCE</scope>
    <source>
        <strain evidence="1">FB</strain>
    </source>
</reference>
<evidence type="ECO:0000313" key="2">
    <source>
        <dbReference type="Proteomes" id="UP000798488"/>
    </source>
</evidence>
<evidence type="ECO:0000313" key="1">
    <source>
        <dbReference type="EMBL" id="KAF1084281.1"/>
    </source>
</evidence>
<dbReference type="Proteomes" id="UP000798488">
    <property type="component" value="Unassembled WGS sequence"/>
</dbReference>
<comment type="caution">
    <text evidence="1">The sequence shown here is derived from an EMBL/GenBank/DDBJ whole genome shotgun (WGS) entry which is preliminary data.</text>
</comment>
<accession>A0A9D3AXC6</accession>
<dbReference type="EMBL" id="LSRS01000006">
    <property type="protein sequence ID" value="KAF1084281.1"/>
    <property type="molecule type" value="Genomic_DNA"/>
</dbReference>
<dbReference type="AlphaFoldDB" id="A0A9D3AXC6"/>
<sequence>MIVRKISFPTPLEMVADTKDDNIDVFVKLEDGYSYTVVVVTHQNLITQMNKSKKNFIEAGCPFIIVKELKEDIIKEAIQSYADEDAYWLKLNHLSSEFNIKVLNEMMDKLAE</sequence>
<proteinExistence type="predicted"/>
<keyword evidence="2" id="KW-1185">Reference proteome</keyword>
<dbReference type="OrthoDB" id="1957791at2"/>
<gene>
    <name evidence="1" type="ORF">SPSYN_02685</name>
</gene>
<dbReference type="RefSeq" id="WP_161822958.1">
    <property type="nucleotide sequence ID" value="NZ_LSRS01000006.1"/>
</dbReference>
<organism evidence="1 2">
    <name type="scientific">Sporotomaculum syntrophicum</name>
    <dbReference type="NCBI Taxonomy" id="182264"/>
    <lineage>
        <taxon>Bacteria</taxon>
        <taxon>Bacillati</taxon>
        <taxon>Bacillota</taxon>
        <taxon>Clostridia</taxon>
        <taxon>Eubacteriales</taxon>
        <taxon>Desulfallaceae</taxon>
        <taxon>Sporotomaculum</taxon>
    </lineage>
</organism>
<protein>
    <submittedName>
        <fullName evidence="1">Uncharacterized protein</fullName>
    </submittedName>
</protein>
<name>A0A9D3AXC6_9FIRM</name>